<dbReference type="InterPro" id="IPR050098">
    <property type="entry name" value="TFPI/VKTCI-like"/>
</dbReference>
<dbReference type="AlphaFoldDB" id="A0A142C1D9"/>
<evidence type="ECO:0000259" key="3">
    <source>
        <dbReference type="PROSITE" id="PS50279"/>
    </source>
</evidence>
<dbReference type="SMART" id="SM00131">
    <property type="entry name" value="KU"/>
    <property type="match status" value="1"/>
</dbReference>
<dbReference type="GO" id="GO:0005615">
    <property type="term" value="C:extracellular space"/>
    <property type="evidence" value="ECO:0007669"/>
    <property type="project" value="TreeGrafter"/>
</dbReference>
<sequence length="89" mass="9755">MEGRRFAAVLILAICLLAPGAAASRRHVLLNVCILPAITGPCKASMQRYYFDVTSYNCKTFIYGGCLGNGNNFHTYDECFDKCGLVIGR</sequence>
<evidence type="ECO:0000256" key="2">
    <source>
        <dbReference type="SAM" id="SignalP"/>
    </source>
</evidence>
<dbReference type="InterPro" id="IPR036880">
    <property type="entry name" value="Kunitz_BPTI_sf"/>
</dbReference>
<evidence type="ECO:0000313" key="4">
    <source>
        <dbReference type="EMBL" id="AMP44640.1"/>
    </source>
</evidence>
<dbReference type="EMBL" id="KU563892">
    <property type="protein sequence ID" value="AMP44640.1"/>
    <property type="molecule type" value="mRNA"/>
</dbReference>
<dbReference type="Gene3D" id="4.10.410.10">
    <property type="entry name" value="Pancreatic trypsin inhibitor Kunitz domain"/>
    <property type="match status" value="1"/>
</dbReference>
<feature type="domain" description="BPTI/Kunitz inhibitor" evidence="3">
    <location>
        <begin position="33"/>
        <end position="83"/>
    </location>
</feature>
<dbReference type="PANTHER" id="PTHR10083:SF374">
    <property type="entry name" value="BPTI_KUNITZ INHIBITOR DOMAIN-CONTAINING PROTEIN"/>
    <property type="match status" value="1"/>
</dbReference>
<dbReference type="FunFam" id="4.10.410.10:FF:000004">
    <property type="entry name" value="Tissue factor pathway inhibitor"/>
    <property type="match status" value="1"/>
</dbReference>
<feature type="chain" id="PRO_5007493441" evidence="2">
    <location>
        <begin position="24"/>
        <end position="89"/>
    </location>
</feature>
<dbReference type="EMBL" id="KU563991">
    <property type="protein sequence ID" value="AMP44739.1"/>
    <property type="molecule type" value="mRNA"/>
</dbReference>
<proteinExistence type="evidence at transcript level"/>
<dbReference type="PRINTS" id="PR00759">
    <property type="entry name" value="BASICPTASE"/>
</dbReference>
<dbReference type="PANTHER" id="PTHR10083">
    <property type="entry name" value="KUNITZ-TYPE PROTEASE INHIBITOR-RELATED"/>
    <property type="match status" value="1"/>
</dbReference>
<name>A0A142C1D9_CONBE</name>
<keyword evidence="1" id="KW-1015">Disulfide bond</keyword>
<dbReference type="InterPro" id="IPR020901">
    <property type="entry name" value="Prtase_inh_Kunz-CS"/>
</dbReference>
<dbReference type="GO" id="GO:0004867">
    <property type="term" value="F:serine-type endopeptidase inhibitor activity"/>
    <property type="evidence" value="ECO:0007669"/>
    <property type="project" value="InterPro"/>
</dbReference>
<reference evidence="4" key="1">
    <citation type="submission" date="2015-12" db="EMBL/GenBank/DDBJ databases">
        <title>High throughput identification of novel conotoxins from the Chinese tubular cone snail Conus betulinus by multitranscriptome sequencing.</title>
        <authorList>
            <person name="Ruan Z."/>
            <person name="Peng C."/>
            <person name="Shi Q."/>
            <person name="Yao G."/>
            <person name="Gao B.-M."/>
        </authorList>
    </citation>
    <scope>NUCLEOTIDE SEQUENCE</scope>
</reference>
<accession>A0A142C1D9</accession>
<protein>
    <submittedName>
        <fullName evidence="4">Conotoxin</fullName>
    </submittedName>
</protein>
<dbReference type="PROSITE" id="PS50279">
    <property type="entry name" value="BPTI_KUNITZ_2"/>
    <property type="match status" value="1"/>
</dbReference>
<evidence type="ECO:0000256" key="1">
    <source>
        <dbReference type="ARBA" id="ARBA00023157"/>
    </source>
</evidence>
<organism evidence="4">
    <name type="scientific">Conus betulinus</name>
    <name type="common">Beech cone</name>
    <dbReference type="NCBI Taxonomy" id="89764"/>
    <lineage>
        <taxon>Eukaryota</taxon>
        <taxon>Metazoa</taxon>
        <taxon>Spiralia</taxon>
        <taxon>Lophotrochozoa</taxon>
        <taxon>Mollusca</taxon>
        <taxon>Gastropoda</taxon>
        <taxon>Caenogastropoda</taxon>
        <taxon>Neogastropoda</taxon>
        <taxon>Conoidea</taxon>
        <taxon>Conidae</taxon>
        <taxon>Conus</taxon>
        <taxon>Dendroconus</taxon>
    </lineage>
</organism>
<feature type="signal peptide" evidence="2">
    <location>
        <begin position="1"/>
        <end position="23"/>
    </location>
</feature>
<keyword evidence="2" id="KW-0732">Signal</keyword>
<dbReference type="SUPFAM" id="SSF57362">
    <property type="entry name" value="BPTI-like"/>
    <property type="match status" value="1"/>
</dbReference>
<dbReference type="PROSITE" id="PS00280">
    <property type="entry name" value="BPTI_KUNITZ_1"/>
    <property type="match status" value="1"/>
</dbReference>
<dbReference type="InterPro" id="IPR002223">
    <property type="entry name" value="Kunitz_BPTI"/>
</dbReference>
<dbReference type="CDD" id="cd00109">
    <property type="entry name" value="Kunitz-type"/>
    <property type="match status" value="1"/>
</dbReference>
<dbReference type="Pfam" id="PF00014">
    <property type="entry name" value="Kunitz_BPTI"/>
    <property type="match status" value="1"/>
</dbReference>